<sequence>MASFSGFIRKSPDARLASFLNAKGVHAPDDFNWQSEGRGTTLVNDINGLIADLDEAAAAAMAIVAGVVR</sequence>
<reference evidence="2" key="2">
    <citation type="submission" date="2024-01" db="EMBL/GenBank/DDBJ databases">
        <title>Roseobacter fucihabitans sp. nov., isolated from the brown alga Fucus spiralis.</title>
        <authorList>
            <person name="Hahnke S."/>
            <person name="Berger M."/>
            <person name="Schlingloff A."/>
            <person name="Athale I."/>
            <person name="Neumann-Schaal M."/>
            <person name="Adenaya A."/>
            <person name="Poehlein A."/>
            <person name="Daniel R."/>
            <person name="Pertersen J."/>
            <person name="Brinkhoff T."/>
        </authorList>
    </citation>
    <scope>NUCLEOTIDE SEQUENCE [LARGE SCALE GENOMIC DNA]</scope>
    <source>
        <strain evidence="2">B14</strain>
    </source>
</reference>
<evidence type="ECO:0000313" key="1">
    <source>
        <dbReference type="EMBL" id="WVX49313.1"/>
    </source>
</evidence>
<gene>
    <name evidence="1" type="ORF">ROLI_024040</name>
</gene>
<organism evidence="1 2">
    <name type="scientific">Roseobacter fucihabitans</name>
    <dbReference type="NCBI Taxonomy" id="1537242"/>
    <lineage>
        <taxon>Bacteria</taxon>
        <taxon>Pseudomonadati</taxon>
        <taxon>Pseudomonadota</taxon>
        <taxon>Alphaproteobacteria</taxon>
        <taxon>Rhodobacterales</taxon>
        <taxon>Roseobacteraceae</taxon>
        <taxon>Roseobacter</taxon>
    </lineage>
</organism>
<dbReference type="RefSeq" id="WP_222869509.1">
    <property type="nucleotide sequence ID" value="NZ_CP143423.1"/>
</dbReference>
<reference evidence="1 2" key="1">
    <citation type="submission" date="2015-07" db="EMBL/GenBank/DDBJ databases">
        <authorList>
            <person name="Voget S."/>
            <person name="Dogs M."/>
            <person name="Brinkhoff T.H."/>
            <person name="Daniel R."/>
        </authorList>
    </citation>
    <scope>NUCLEOTIDE SEQUENCE [LARGE SCALE GENOMIC DNA]</scope>
    <source>
        <strain evidence="1 2">B14</strain>
    </source>
</reference>
<name>A0ABZ2BV74_9RHOB</name>
<proteinExistence type="predicted"/>
<keyword evidence="2" id="KW-1185">Reference proteome</keyword>
<accession>A0ABZ2BV74</accession>
<protein>
    <submittedName>
        <fullName evidence="1">Uncharacterized protein</fullName>
    </submittedName>
</protein>
<dbReference type="Proteomes" id="UP001318682">
    <property type="component" value="Chromosome"/>
</dbReference>
<dbReference type="EMBL" id="CP143423">
    <property type="protein sequence ID" value="WVX49313.1"/>
    <property type="molecule type" value="Genomic_DNA"/>
</dbReference>
<evidence type="ECO:0000313" key="2">
    <source>
        <dbReference type="Proteomes" id="UP001318682"/>
    </source>
</evidence>